<accession>A0A3B0UGR0</accession>
<protein>
    <submittedName>
        <fullName evidence="2">Uncharacterized protein</fullName>
    </submittedName>
</protein>
<feature type="transmembrane region" description="Helical" evidence="1">
    <location>
        <begin position="91"/>
        <end position="108"/>
    </location>
</feature>
<keyword evidence="1" id="KW-1133">Transmembrane helix</keyword>
<proteinExistence type="predicted"/>
<keyword evidence="1" id="KW-0472">Membrane</keyword>
<evidence type="ECO:0000313" key="2">
    <source>
        <dbReference type="EMBL" id="VAW28330.1"/>
    </source>
</evidence>
<gene>
    <name evidence="2" type="ORF">MNBD_BACTEROID06-685</name>
</gene>
<reference evidence="2" key="1">
    <citation type="submission" date="2018-06" db="EMBL/GenBank/DDBJ databases">
        <authorList>
            <person name="Zhirakovskaya E."/>
        </authorList>
    </citation>
    <scope>NUCLEOTIDE SEQUENCE</scope>
</reference>
<evidence type="ECO:0000256" key="1">
    <source>
        <dbReference type="SAM" id="Phobius"/>
    </source>
</evidence>
<name>A0A3B0UGR0_9ZZZZ</name>
<dbReference type="EMBL" id="UOES01000384">
    <property type="protein sequence ID" value="VAW28330.1"/>
    <property type="molecule type" value="Genomic_DNA"/>
</dbReference>
<feature type="transmembrane region" description="Helical" evidence="1">
    <location>
        <begin position="34"/>
        <end position="56"/>
    </location>
</feature>
<keyword evidence="1" id="KW-0812">Transmembrane</keyword>
<feature type="transmembrane region" description="Helical" evidence="1">
    <location>
        <begin position="68"/>
        <end position="85"/>
    </location>
</feature>
<feature type="transmembrane region" description="Helical" evidence="1">
    <location>
        <begin position="7"/>
        <end position="28"/>
    </location>
</feature>
<organism evidence="2">
    <name type="scientific">hydrothermal vent metagenome</name>
    <dbReference type="NCBI Taxonomy" id="652676"/>
    <lineage>
        <taxon>unclassified sequences</taxon>
        <taxon>metagenomes</taxon>
        <taxon>ecological metagenomes</taxon>
    </lineage>
</organism>
<dbReference type="AlphaFoldDB" id="A0A3B0UGR0"/>
<sequence>MNRLKSIFISSAISAWTYFSFLFLQNLITNGSGFYSLGLFFISILPLGFFVLLLLFKPFARTTKSLPIITLLIIMGGVICLFAAYNSLLPLHFQYISIISVLMWFIYIKWYSVMPSSKTEIKIDHKNETSLGMEVFGYTSETVLPTVIITNEQGKIL</sequence>